<evidence type="ECO:0000256" key="7">
    <source>
        <dbReference type="ARBA" id="ARBA00023136"/>
    </source>
</evidence>
<evidence type="ECO:0000256" key="1">
    <source>
        <dbReference type="ARBA" id="ARBA00004448"/>
    </source>
</evidence>
<dbReference type="InterPro" id="IPR003593">
    <property type="entry name" value="AAA+_ATPase"/>
</dbReference>
<keyword evidence="2" id="KW-0813">Transport</keyword>
<dbReference type="Gene3D" id="1.20.1560.10">
    <property type="entry name" value="ABC transporter type 1, transmembrane domain"/>
    <property type="match status" value="2"/>
</dbReference>
<evidence type="ECO:0000259" key="11">
    <source>
        <dbReference type="PROSITE" id="PS50929"/>
    </source>
</evidence>
<feature type="region of interest" description="Disordered" evidence="8">
    <location>
        <begin position="300"/>
        <end position="337"/>
    </location>
</feature>
<feature type="domain" description="ABC transporter" evidence="10">
    <location>
        <begin position="485"/>
        <end position="723"/>
    </location>
</feature>
<dbReference type="Pfam" id="PF00664">
    <property type="entry name" value="ABC_membrane"/>
    <property type="match status" value="2"/>
</dbReference>
<dbReference type="InterPro" id="IPR017871">
    <property type="entry name" value="ABC_transporter-like_CS"/>
</dbReference>
<feature type="transmembrane region" description="Helical" evidence="9">
    <location>
        <begin position="86"/>
        <end position="111"/>
    </location>
</feature>
<feature type="region of interest" description="Disordered" evidence="8">
    <location>
        <begin position="436"/>
        <end position="478"/>
    </location>
</feature>
<evidence type="ECO:0000313" key="13">
    <source>
        <dbReference type="Proteomes" id="UP001153069"/>
    </source>
</evidence>
<dbReference type="PROSITE" id="PS50929">
    <property type="entry name" value="ABC_TM1F"/>
    <property type="match status" value="1"/>
</dbReference>
<keyword evidence="4" id="KW-0547">Nucleotide-binding</keyword>
<feature type="transmembrane region" description="Helical" evidence="9">
    <location>
        <begin position="237"/>
        <end position="257"/>
    </location>
</feature>
<feature type="compositionally biased region" description="Low complexity" evidence="8">
    <location>
        <begin position="444"/>
        <end position="453"/>
    </location>
</feature>
<evidence type="ECO:0000256" key="3">
    <source>
        <dbReference type="ARBA" id="ARBA00022692"/>
    </source>
</evidence>
<dbReference type="EMBL" id="CAICTM010001767">
    <property type="protein sequence ID" value="CAB9526055.1"/>
    <property type="molecule type" value="Genomic_DNA"/>
</dbReference>
<dbReference type="SUPFAM" id="SSF90123">
    <property type="entry name" value="ABC transporter transmembrane region"/>
    <property type="match status" value="2"/>
</dbReference>
<organism evidence="12 13">
    <name type="scientific">Seminavis robusta</name>
    <dbReference type="NCBI Taxonomy" id="568900"/>
    <lineage>
        <taxon>Eukaryota</taxon>
        <taxon>Sar</taxon>
        <taxon>Stramenopiles</taxon>
        <taxon>Ochrophyta</taxon>
        <taxon>Bacillariophyta</taxon>
        <taxon>Bacillariophyceae</taxon>
        <taxon>Bacillariophycidae</taxon>
        <taxon>Naviculales</taxon>
        <taxon>Naviculaceae</taxon>
        <taxon>Seminavis</taxon>
    </lineage>
</organism>
<dbReference type="GO" id="GO:0005524">
    <property type="term" value="F:ATP binding"/>
    <property type="evidence" value="ECO:0007669"/>
    <property type="project" value="UniProtKB-KW"/>
</dbReference>
<keyword evidence="7 9" id="KW-0472">Membrane</keyword>
<dbReference type="GO" id="GO:0016887">
    <property type="term" value="F:ATP hydrolysis activity"/>
    <property type="evidence" value="ECO:0007669"/>
    <property type="project" value="InterPro"/>
</dbReference>
<proteinExistence type="predicted"/>
<dbReference type="SMART" id="SM00382">
    <property type="entry name" value="AAA"/>
    <property type="match status" value="1"/>
</dbReference>
<dbReference type="InterPro" id="IPR011527">
    <property type="entry name" value="ABC1_TM_dom"/>
</dbReference>
<dbReference type="InterPro" id="IPR036640">
    <property type="entry name" value="ABC1_TM_sf"/>
</dbReference>
<feature type="compositionally biased region" description="Acidic residues" evidence="8">
    <location>
        <begin position="328"/>
        <end position="337"/>
    </location>
</feature>
<keyword evidence="6 9" id="KW-1133">Transmembrane helix</keyword>
<feature type="compositionally biased region" description="Low complexity" evidence="8">
    <location>
        <begin position="315"/>
        <end position="324"/>
    </location>
</feature>
<evidence type="ECO:0000256" key="5">
    <source>
        <dbReference type="ARBA" id="ARBA00022840"/>
    </source>
</evidence>
<evidence type="ECO:0000256" key="6">
    <source>
        <dbReference type="ARBA" id="ARBA00022989"/>
    </source>
</evidence>
<keyword evidence="5 12" id="KW-0067">ATP-binding</keyword>
<dbReference type="OrthoDB" id="6500128at2759"/>
<keyword evidence="13" id="KW-1185">Reference proteome</keyword>
<feature type="transmembrane region" description="Helical" evidence="9">
    <location>
        <begin position="357"/>
        <end position="377"/>
    </location>
</feature>
<comment type="caution">
    <text evidence="12">The sequence shown here is derived from an EMBL/GenBank/DDBJ whole genome shotgun (WGS) entry which is preliminary data.</text>
</comment>
<dbReference type="CDD" id="cd03249">
    <property type="entry name" value="ABC_MTABC3_MDL1_MDL2"/>
    <property type="match status" value="1"/>
</dbReference>
<feature type="compositionally biased region" description="Basic and acidic residues" evidence="8">
    <location>
        <begin position="454"/>
        <end position="466"/>
    </location>
</feature>
<evidence type="ECO:0000313" key="12">
    <source>
        <dbReference type="EMBL" id="CAB9526055.1"/>
    </source>
</evidence>
<dbReference type="Pfam" id="PF00005">
    <property type="entry name" value="ABC_tran"/>
    <property type="match status" value="1"/>
</dbReference>
<dbReference type="PANTHER" id="PTHR43394">
    <property type="entry name" value="ATP-DEPENDENT PERMEASE MDL1, MITOCHONDRIAL"/>
    <property type="match status" value="1"/>
</dbReference>
<evidence type="ECO:0000256" key="2">
    <source>
        <dbReference type="ARBA" id="ARBA00022448"/>
    </source>
</evidence>
<feature type="domain" description="ABC transmembrane type-1" evidence="11">
    <location>
        <begin position="90"/>
        <end position="416"/>
    </location>
</feature>
<gene>
    <name evidence="12" type="ORF">SEMRO_1769_G296490.1</name>
</gene>
<evidence type="ECO:0000256" key="8">
    <source>
        <dbReference type="SAM" id="MobiDB-lite"/>
    </source>
</evidence>
<feature type="compositionally biased region" description="Low complexity" evidence="8">
    <location>
        <begin position="47"/>
        <end position="59"/>
    </location>
</feature>
<dbReference type="PANTHER" id="PTHR43394:SF1">
    <property type="entry name" value="ATP-BINDING CASSETTE SUB-FAMILY B MEMBER 10, MITOCHONDRIAL"/>
    <property type="match status" value="1"/>
</dbReference>
<dbReference type="SUPFAM" id="SSF52540">
    <property type="entry name" value="P-loop containing nucleoside triphosphate hydrolases"/>
    <property type="match status" value="1"/>
</dbReference>
<reference evidence="12" key="1">
    <citation type="submission" date="2020-06" db="EMBL/GenBank/DDBJ databases">
        <authorList>
            <consortium name="Plant Systems Biology data submission"/>
        </authorList>
    </citation>
    <scope>NUCLEOTIDE SEQUENCE</scope>
    <source>
        <strain evidence="12">D6</strain>
    </source>
</reference>
<evidence type="ECO:0000259" key="10">
    <source>
        <dbReference type="PROSITE" id="PS50893"/>
    </source>
</evidence>
<accession>A0A9N8EWM2</accession>
<dbReference type="GO" id="GO:0015421">
    <property type="term" value="F:ABC-type oligopeptide transporter activity"/>
    <property type="evidence" value="ECO:0007669"/>
    <property type="project" value="TreeGrafter"/>
</dbReference>
<dbReference type="FunFam" id="3.40.50.300:FF:000403">
    <property type="entry name" value="ATP-binding cassette sub-family B member 8, mitochondrial"/>
    <property type="match status" value="1"/>
</dbReference>
<dbReference type="InterPro" id="IPR027417">
    <property type="entry name" value="P-loop_NTPase"/>
</dbReference>
<dbReference type="GO" id="GO:0090374">
    <property type="term" value="P:oligopeptide export from mitochondrion"/>
    <property type="evidence" value="ECO:0007669"/>
    <property type="project" value="TreeGrafter"/>
</dbReference>
<dbReference type="AlphaFoldDB" id="A0A9N8EWM2"/>
<feature type="transmembrane region" description="Helical" evidence="9">
    <location>
        <begin position="131"/>
        <end position="151"/>
    </location>
</feature>
<dbReference type="Gene3D" id="3.40.50.300">
    <property type="entry name" value="P-loop containing nucleotide triphosphate hydrolases"/>
    <property type="match status" value="1"/>
</dbReference>
<dbReference type="Proteomes" id="UP001153069">
    <property type="component" value="Unassembled WGS sequence"/>
</dbReference>
<feature type="region of interest" description="Disordered" evidence="8">
    <location>
        <begin position="1"/>
        <end position="74"/>
    </location>
</feature>
<dbReference type="InterPro" id="IPR039421">
    <property type="entry name" value="Type_1_exporter"/>
</dbReference>
<keyword evidence="3 9" id="KW-0812">Transmembrane</keyword>
<evidence type="ECO:0000256" key="9">
    <source>
        <dbReference type="SAM" id="Phobius"/>
    </source>
</evidence>
<protein>
    <submittedName>
        <fullName evidence="12">Cyclolysin secretion/processing ATP-binding protein CyaB</fullName>
    </submittedName>
</protein>
<dbReference type="PROSITE" id="PS00211">
    <property type="entry name" value="ABC_TRANSPORTER_1"/>
    <property type="match status" value="1"/>
</dbReference>
<dbReference type="GO" id="GO:0005743">
    <property type="term" value="C:mitochondrial inner membrane"/>
    <property type="evidence" value="ECO:0007669"/>
    <property type="project" value="UniProtKB-SubCell"/>
</dbReference>
<name>A0A9N8EWM2_9STRA</name>
<evidence type="ECO:0000256" key="4">
    <source>
        <dbReference type="ARBA" id="ARBA00022741"/>
    </source>
</evidence>
<feature type="transmembrane region" description="Helical" evidence="9">
    <location>
        <begin position="213"/>
        <end position="231"/>
    </location>
</feature>
<comment type="subcellular location">
    <subcellularLocation>
        <location evidence="1">Mitochondrion inner membrane</location>
        <topology evidence="1">Multi-pass membrane protein</topology>
    </subcellularLocation>
</comment>
<dbReference type="InterPro" id="IPR003439">
    <property type="entry name" value="ABC_transporter-like_ATP-bd"/>
</dbReference>
<sequence length="763" mass="83071">MEAQPSSSSPPPDMTDPVQYSLAPHKEDDDAATEPPSGLALTDDNASTRTTRTDGSTTTQKQEKDSSVDSSPPSLTKIIRMARPEFPALILAVVLMVAAEAIGLVNPIVIARAYDALVDETLTDEEKMAEIHTAMILVMVLHFSGVAAGFVRHSLLGVIGERLVARLRNQLYGAILKQEIAFFDEHKSGELVSRLGSDTTLLQGAISQSMPEFLLGIIKLLVSVTLMFWISAKLAGVTLGCNIIIFLVAVPFGTVIGKLSKAYQDVLGAAQTRSTESLGAMRTVQSFAAEEREQKRYQNKIGDPDSIPWWIPQKTSSNTNNNNNPGDSNDESEGDVDDPNTTTYSVGFYKAVWNSGFFSFVFGFGFGAMYASLWYGFKLVTEDEITLGDLTAFQSYIFQIGFGLAGTSGHLSKVLEALGASGRIFFLMDRVPSIPTPPADGSSEDNNTTNESNDSNKNDDDIEKKASLPTLPDPLLQPESMEGAVTIEDVSFSYPSRPNVPVLEKFSLTVPPNTTAALVGSSGAGKSTVVALLQRFYDVNAGSIKIDGNDIRTLDLAWLRKHIGYVQQEPSLFGLTVRENISYGVSDHEVTQEEIEEVCRKANAHDFICKWPHGYDTLVGERGVKLSGGQKQRIAIARALLVNPRILLLDEATSALDAESEHLVQSAIEKAVVGRTVIIVAHRLSTIQRATQIVVVDNHQIVDVGSHHELLGRCTKYQDLIKRQSLMHRGGNKADLKAELNATDWDRVIQEETSGDDIVEELA</sequence>
<dbReference type="PROSITE" id="PS50893">
    <property type="entry name" value="ABC_TRANSPORTER_2"/>
    <property type="match status" value="1"/>
</dbReference>